<comment type="similarity">
    <text evidence="3">Belongs to the TO family.</text>
</comment>
<dbReference type="InterPro" id="IPR038606">
    <property type="entry name" value="To_sf"/>
</dbReference>
<evidence type="ECO:0000313" key="4">
    <source>
        <dbReference type="EMBL" id="KAG8232433.1"/>
    </source>
</evidence>
<gene>
    <name evidence="4" type="ORF">J437_LFUL012863</name>
</gene>
<dbReference type="FunFam" id="3.15.10.30:FF:000001">
    <property type="entry name" value="Takeout-like protein 1"/>
    <property type="match status" value="1"/>
</dbReference>
<dbReference type="Gene3D" id="3.15.10.30">
    <property type="entry name" value="Haemolymph juvenile hormone binding protein"/>
    <property type="match status" value="1"/>
</dbReference>
<proteinExistence type="inferred from homology"/>
<protein>
    <recommendedName>
        <fullName evidence="6">Hemolymph juvenile hormone binding protein</fullName>
    </recommendedName>
</protein>
<reference evidence="4" key="2">
    <citation type="submission" date="2017-10" db="EMBL/GenBank/DDBJ databases">
        <title>Ladona fulva Genome sequencing and assembly.</title>
        <authorList>
            <person name="Murali S."/>
            <person name="Richards S."/>
            <person name="Bandaranaike D."/>
            <person name="Bellair M."/>
            <person name="Blankenburg K."/>
            <person name="Chao H."/>
            <person name="Dinh H."/>
            <person name="Doddapaneni H."/>
            <person name="Dugan-Rocha S."/>
            <person name="Elkadiri S."/>
            <person name="Gnanaolivu R."/>
            <person name="Hernandez B."/>
            <person name="Skinner E."/>
            <person name="Javaid M."/>
            <person name="Lee S."/>
            <person name="Li M."/>
            <person name="Ming W."/>
            <person name="Munidasa M."/>
            <person name="Muniz J."/>
            <person name="Nguyen L."/>
            <person name="Hughes D."/>
            <person name="Osuji N."/>
            <person name="Pu L.-L."/>
            <person name="Puazo M."/>
            <person name="Qu C."/>
            <person name="Quiroz J."/>
            <person name="Raj R."/>
            <person name="Weissenberger G."/>
            <person name="Xin Y."/>
            <person name="Zou X."/>
            <person name="Han Y."/>
            <person name="Worley K."/>
            <person name="Muzny D."/>
            <person name="Gibbs R."/>
        </authorList>
    </citation>
    <scope>NUCLEOTIDE SEQUENCE</scope>
    <source>
        <strain evidence="4">Sampled in the wild</strain>
    </source>
</reference>
<dbReference type="PANTHER" id="PTHR11008">
    <property type="entry name" value="PROTEIN TAKEOUT-LIKE PROTEIN"/>
    <property type="match status" value="1"/>
</dbReference>
<dbReference type="GO" id="GO:0007623">
    <property type="term" value="P:circadian rhythm"/>
    <property type="evidence" value="ECO:0007669"/>
    <property type="project" value="UniProtKB-ARBA"/>
</dbReference>
<dbReference type="SMART" id="SM00700">
    <property type="entry name" value="JHBP"/>
    <property type="match status" value="1"/>
</dbReference>
<dbReference type="Proteomes" id="UP000792457">
    <property type="component" value="Unassembled WGS sequence"/>
</dbReference>
<accession>A0A8K0KDQ0</accession>
<dbReference type="Pfam" id="PF06585">
    <property type="entry name" value="JHBP"/>
    <property type="match status" value="1"/>
</dbReference>
<keyword evidence="2" id="KW-0090">Biological rhythms</keyword>
<evidence type="ECO:0008006" key="6">
    <source>
        <dbReference type="Google" id="ProtNLM"/>
    </source>
</evidence>
<evidence type="ECO:0000313" key="5">
    <source>
        <dbReference type="Proteomes" id="UP000792457"/>
    </source>
</evidence>
<dbReference type="InterPro" id="IPR010562">
    <property type="entry name" value="Haemolymph_juvenile_hormone-bd"/>
</dbReference>
<sequence length="243" mass="27405">MILITFDDILEKFDKKFDVHDKESLDKYLFELIEGLKGQMKNGIPKLNIPPIEPMKISSIVIDEGGGMTKLRAAFENLQVYGLSNYTTVYAKSDPKNYRFTLGIKYGQLKIVGDYDISGRLLLVPIKGSGKFWSILNGINADSYNVLQIANNELSLVKTQTDFDVGRMRVRLDNLFGGDPILGETINGFLNEQSPEIIRELKPQFSEEIDKLILSVFGKALSKLPVEKWMKAFVDKEDNTATV</sequence>
<organism evidence="4 5">
    <name type="scientific">Ladona fulva</name>
    <name type="common">Scarce chaser dragonfly</name>
    <name type="synonym">Libellula fulva</name>
    <dbReference type="NCBI Taxonomy" id="123851"/>
    <lineage>
        <taxon>Eukaryota</taxon>
        <taxon>Metazoa</taxon>
        <taxon>Ecdysozoa</taxon>
        <taxon>Arthropoda</taxon>
        <taxon>Hexapoda</taxon>
        <taxon>Insecta</taxon>
        <taxon>Pterygota</taxon>
        <taxon>Palaeoptera</taxon>
        <taxon>Odonata</taxon>
        <taxon>Epiprocta</taxon>
        <taxon>Anisoptera</taxon>
        <taxon>Libelluloidea</taxon>
        <taxon>Libellulidae</taxon>
        <taxon>Ladona</taxon>
    </lineage>
</organism>
<dbReference type="AlphaFoldDB" id="A0A8K0KDQ0"/>
<evidence type="ECO:0000256" key="3">
    <source>
        <dbReference type="ARBA" id="ARBA00060902"/>
    </source>
</evidence>
<dbReference type="PANTHER" id="PTHR11008:SF41">
    <property type="entry name" value="RE70318P"/>
    <property type="match status" value="1"/>
</dbReference>
<comment type="caution">
    <text evidence="4">The sequence shown here is derived from an EMBL/GenBank/DDBJ whole genome shotgun (WGS) entry which is preliminary data.</text>
</comment>
<dbReference type="OrthoDB" id="8185598at2759"/>
<name>A0A8K0KDQ0_LADFU</name>
<reference evidence="4" key="1">
    <citation type="submission" date="2013-04" db="EMBL/GenBank/DDBJ databases">
        <authorList>
            <person name="Qu J."/>
            <person name="Murali S.C."/>
            <person name="Bandaranaike D."/>
            <person name="Bellair M."/>
            <person name="Blankenburg K."/>
            <person name="Chao H."/>
            <person name="Dinh H."/>
            <person name="Doddapaneni H."/>
            <person name="Downs B."/>
            <person name="Dugan-Rocha S."/>
            <person name="Elkadiri S."/>
            <person name="Gnanaolivu R.D."/>
            <person name="Hernandez B."/>
            <person name="Javaid M."/>
            <person name="Jayaseelan J.C."/>
            <person name="Lee S."/>
            <person name="Li M."/>
            <person name="Ming W."/>
            <person name="Munidasa M."/>
            <person name="Muniz J."/>
            <person name="Nguyen L."/>
            <person name="Ongeri F."/>
            <person name="Osuji N."/>
            <person name="Pu L.-L."/>
            <person name="Puazo M."/>
            <person name="Qu C."/>
            <person name="Quiroz J."/>
            <person name="Raj R."/>
            <person name="Weissenberger G."/>
            <person name="Xin Y."/>
            <person name="Zou X."/>
            <person name="Han Y."/>
            <person name="Richards S."/>
            <person name="Worley K."/>
            <person name="Muzny D."/>
            <person name="Gibbs R."/>
        </authorList>
    </citation>
    <scope>NUCLEOTIDE SEQUENCE</scope>
    <source>
        <strain evidence="4">Sampled in the wild</strain>
    </source>
</reference>
<dbReference type="EMBL" id="KZ308617">
    <property type="protein sequence ID" value="KAG8232433.1"/>
    <property type="molecule type" value="Genomic_DNA"/>
</dbReference>
<evidence type="ECO:0000256" key="1">
    <source>
        <dbReference type="ARBA" id="ARBA00022729"/>
    </source>
</evidence>
<keyword evidence="5" id="KW-1185">Reference proteome</keyword>
<keyword evidence="1" id="KW-0732">Signal</keyword>
<evidence type="ECO:0000256" key="2">
    <source>
        <dbReference type="ARBA" id="ARBA00023108"/>
    </source>
</evidence>